<dbReference type="STRING" id="693661.Arcve_0724"/>
<evidence type="ECO:0000313" key="1">
    <source>
        <dbReference type="EMBL" id="AEA46743.1"/>
    </source>
</evidence>
<dbReference type="RefSeq" id="WP_013683415.1">
    <property type="nucleotide sequence ID" value="NC_015320.1"/>
</dbReference>
<dbReference type="Proteomes" id="UP000008136">
    <property type="component" value="Chromosome"/>
</dbReference>
<dbReference type="GeneID" id="43002833"/>
<keyword evidence="2" id="KW-1185">Reference proteome</keyword>
<sequence length="52" mass="5849">MPAKRRTPVKQATNLYKNICHDEWLDDFCGDFGIACSFCPVKLFSEEGATHG</sequence>
<protein>
    <submittedName>
        <fullName evidence="1">Uncharacterized protein</fullName>
    </submittedName>
</protein>
<reference evidence="1 2" key="1">
    <citation type="submission" date="2011-03" db="EMBL/GenBank/DDBJ databases">
        <title>The complete genome of Archaeoglobus veneficus SNP6.</title>
        <authorList>
            <consortium name="US DOE Joint Genome Institute (JGI-PGF)"/>
            <person name="Lucas S."/>
            <person name="Copeland A."/>
            <person name="Lapidus A."/>
            <person name="Bruce D."/>
            <person name="Goodwin L."/>
            <person name="Pitluck S."/>
            <person name="Kyrpides N."/>
            <person name="Mavromatis K."/>
            <person name="Pagani I."/>
            <person name="Ivanova N."/>
            <person name="Mikhailova N."/>
            <person name="Lu M."/>
            <person name="Detter J.C."/>
            <person name="Tapia R."/>
            <person name="Han C."/>
            <person name="Land M."/>
            <person name="Hauser L."/>
            <person name="Markowitz V."/>
            <person name="Cheng J.-F."/>
            <person name="Hugenholtz P."/>
            <person name="Woyke T."/>
            <person name="Wu D."/>
            <person name="Spring S."/>
            <person name="Brambilla E."/>
            <person name="Klenk H.-P."/>
            <person name="Eisen J.A."/>
        </authorList>
    </citation>
    <scope>NUCLEOTIDE SEQUENCE [LARGE SCALE GENOMIC DNA]</scope>
    <source>
        <strain>SNP6</strain>
    </source>
</reference>
<proteinExistence type="predicted"/>
<dbReference type="KEGG" id="ave:Arcve_0724"/>
<accession>F2KRH8</accession>
<dbReference type="AlphaFoldDB" id="F2KRH8"/>
<evidence type="ECO:0000313" key="2">
    <source>
        <dbReference type="Proteomes" id="UP000008136"/>
    </source>
</evidence>
<organism evidence="1 2">
    <name type="scientific">Archaeoglobus veneficus (strain DSM 11195 / SNP6)</name>
    <dbReference type="NCBI Taxonomy" id="693661"/>
    <lineage>
        <taxon>Archaea</taxon>
        <taxon>Methanobacteriati</taxon>
        <taxon>Methanobacteriota</taxon>
        <taxon>Archaeoglobi</taxon>
        <taxon>Archaeoglobales</taxon>
        <taxon>Archaeoglobaceae</taxon>
        <taxon>Archaeoglobus</taxon>
    </lineage>
</organism>
<dbReference type="HOGENOM" id="CLU_3075128_0_0_2"/>
<gene>
    <name evidence="1" type="ordered locus">Arcve_0724</name>
</gene>
<name>F2KRH8_ARCVS</name>
<dbReference type="EMBL" id="CP002588">
    <property type="protein sequence ID" value="AEA46743.1"/>
    <property type="molecule type" value="Genomic_DNA"/>
</dbReference>